<protein>
    <submittedName>
        <fullName evidence="1">2-hydroxyacyl-CoA dehydratase family protein</fullName>
    </submittedName>
</protein>
<dbReference type="InterPro" id="IPR010327">
    <property type="entry name" value="FldB/FldC_alpha/beta"/>
</dbReference>
<name>A0ABW2UJT4_9RHOB</name>
<dbReference type="Pfam" id="PF06050">
    <property type="entry name" value="HGD-D"/>
    <property type="match status" value="1"/>
</dbReference>
<keyword evidence="2" id="KW-1185">Reference proteome</keyword>
<proteinExistence type="predicted"/>
<evidence type="ECO:0000313" key="1">
    <source>
        <dbReference type="EMBL" id="MFC7703796.1"/>
    </source>
</evidence>
<dbReference type="Gene3D" id="1.20.1270.370">
    <property type="match status" value="1"/>
</dbReference>
<dbReference type="Proteomes" id="UP001596516">
    <property type="component" value="Unassembled WGS sequence"/>
</dbReference>
<gene>
    <name evidence="1" type="ORF">ACFQXB_06280</name>
</gene>
<dbReference type="EMBL" id="JBHTFQ010000003">
    <property type="protein sequence ID" value="MFC7703796.1"/>
    <property type="molecule type" value="Genomic_DNA"/>
</dbReference>
<dbReference type="Gene3D" id="3.40.50.11890">
    <property type="match status" value="1"/>
</dbReference>
<comment type="caution">
    <text evidence="1">The sequence shown here is derived from an EMBL/GenBank/DDBJ whole genome shotgun (WGS) entry which is preliminary data.</text>
</comment>
<accession>A0ABW2UJT4</accession>
<reference evidence="2" key="1">
    <citation type="journal article" date="2019" name="Int. J. Syst. Evol. Microbiol.">
        <title>The Global Catalogue of Microorganisms (GCM) 10K type strain sequencing project: providing services to taxonomists for standard genome sequencing and annotation.</title>
        <authorList>
            <consortium name="The Broad Institute Genomics Platform"/>
            <consortium name="The Broad Institute Genome Sequencing Center for Infectious Disease"/>
            <person name="Wu L."/>
            <person name="Ma J."/>
        </authorList>
    </citation>
    <scope>NUCLEOTIDE SEQUENCE [LARGE SCALE GENOMIC DNA]</scope>
    <source>
        <strain evidence="2">CGMCC 1.12750</strain>
    </source>
</reference>
<evidence type="ECO:0000313" key="2">
    <source>
        <dbReference type="Proteomes" id="UP001596516"/>
    </source>
</evidence>
<dbReference type="RefSeq" id="WP_377400827.1">
    <property type="nucleotide sequence ID" value="NZ_JBHTFQ010000003.1"/>
</dbReference>
<sequence>MTAASEEAAAALEAAFNSRDEGCSADMPRVGLFGNGIPEVVVAAAGACPVHLSMGRRALPHAIEQVIEPFVDAEARIFLNRLMQGDFAGYAGILFARDDIAALTAYQYAAEWIRQGQGAAGVPPLFLWNFVHTASEAAQAFNRIQLEKLTDFLQGQGLAQPQHGWARAAGHEKSRRQALQRLEAWQGRGQGGATAMQWRNAGRFMPAERHAELLEKALAAAGAPRGGRRLGLVGSPLACVETYRAFESLGPIVCDLQPWGSVWPGDPAAVSEPASLLQALASDAASARIVPASAHRGALLRALETRRCDLVICQISQTDDSFGWEIPSLEAELRARGIGFVNLGFRDPEPDEAWRIAAAARLAGAGVPA</sequence>
<organism evidence="1 2">
    <name type="scientific">Plastorhodobacter daqingensis</name>
    <dbReference type="NCBI Taxonomy" id="1387281"/>
    <lineage>
        <taxon>Bacteria</taxon>
        <taxon>Pseudomonadati</taxon>
        <taxon>Pseudomonadota</taxon>
        <taxon>Alphaproteobacteria</taxon>
        <taxon>Rhodobacterales</taxon>
        <taxon>Paracoccaceae</taxon>
        <taxon>Plastorhodobacter</taxon>
    </lineage>
</organism>